<reference evidence="3 4" key="1">
    <citation type="submission" date="2016-07" db="EMBL/GenBank/DDBJ databases">
        <title>Characterization of isolates of Eisenbergiella tayi derived from blood cultures, using whole genome sequencing.</title>
        <authorList>
            <person name="Burdz T."/>
            <person name="Wiebe D."/>
            <person name="Huynh C."/>
            <person name="Bernard K."/>
        </authorList>
    </citation>
    <scope>NUCLEOTIDE SEQUENCE [LARGE SCALE GENOMIC DNA]</scope>
    <source>
        <strain evidence="3 4">NML 110608</strain>
    </source>
</reference>
<protein>
    <submittedName>
        <fullName evidence="3">Antitoxin PezA</fullName>
    </submittedName>
</protein>
<dbReference type="Gene3D" id="1.10.260.40">
    <property type="entry name" value="lambda repressor-like DNA-binding domains"/>
    <property type="match status" value="1"/>
</dbReference>
<dbReference type="SUPFAM" id="SSF47413">
    <property type="entry name" value="lambda repressor-like DNA-binding domains"/>
    <property type="match status" value="1"/>
</dbReference>
<keyword evidence="1" id="KW-0238">DNA-binding</keyword>
<dbReference type="CDD" id="cd00093">
    <property type="entry name" value="HTH_XRE"/>
    <property type="match status" value="1"/>
</dbReference>
<proteinExistence type="predicted"/>
<dbReference type="Proteomes" id="UP000094067">
    <property type="component" value="Unassembled WGS sequence"/>
</dbReference>
<organism evidence="3 4">
    <name type="scientific">Eisenbergiella tayi</name>
    <dbReference type="NCBI Taxonomy" id="1432052"/>
    <lineage>
        <taxon>Bacteria</taxon>
        <taxon>Bacillati</taxon>
        <taxon>Bacillota</taxon>
        <taxon>Clostridia</taxon>
        <taxon>Lachnospirales</taxon>
        <taxon>Lachnospiraceae</taxon>
        <taxon>Eisenbergiella</taxon>
    </lineage>
</organism>
<dbReference type="Pfam" id="PF01381">
    <property type="entry name" value="HTH_3"/>
    <property type="match status" value="1"/>
</dbReference>
<dbReference type="PANTHER" id="PTHR46558:SF4">
    <property type="entry name" value="DNA-BIDING PHAGE PROTEIN"/>
    <property type="match status" value="1"/>
</dbReference>
<feature type="domain" description="HTH cro/C1-type" evidence="2">
    <location>
        <begin position="5"/>
        <end position="59"/>
    </location>
</feature>
<dbReference type="InterPro" id="IPR001387">
    <property type="entry name" value="Cro/C1-type_HTH"/>
</dbReference>
<gene>
    <name evidence="3" type="primary">pezA</name>
    <name evidence="3" type="ORF">BEI61_03965</name>
</gene>
<evidence type="ECO:0000259" key="2">
    <source>
        <dbReference type="PROSITE" id="PS50943"/>
    </source>
</evidence>
<dbReference type="InterPro" id="IPR010982">
    <property type="entry name" value="Lambda_DNA-bd_dom_sf"/>
</dbReference>
<dbReference type="RefSeq" id="WP_069153707.1">
    <property type="nucleotide sequence ID" value="NZ_MCGH01000003.1"/>
</dbReference>
<accession>A0A1E3A462</accession>
<evidence type="ECO:0000313" key="4">
    <source>
        <dbReference type="Proteomes" id="UP000094067"/>
    </source>
</evidence>
<name>A0A1E3A462_9FIRM</name>
<dbReference type="EMBL" id="MCGH01000003">
    <property type="protein sequence ID" value="ODM03171.1"/>
    <property type="molecule type" value="Genomic_DNA"/>
</dbReference>
<sequence>MNNRLKELRKTLGITLEEFGKRVGVTRSAVGRIEKGERNLTEQMILSICREFHVNYLWLKEGTGDMFSDTPETIIEELAEEYDLDDMDKKIMEKYLELPREQRQAITKYFRSIFLDE</sequence>
<dbReference type="SMART" id="SM00530">
    <property type="entry name" value="HTH_XRE"/>
    <property type="match status" value="1"/>
</dbReference>
<dbReference type="PANTHER" id="PTHR46558">
    <property type="entry name" value="TRACRIPTIONAL REGULATORY PROTEIN-RELATED-RELATED"/>
    <property type="match status" value="1"/>
</dbReference>
<evidence type="ECO:0000256" key="1">
    <source>
        <dbReference type="ARBA" id="ARBA00023125"/>
    </source>
</evidence>
<dbReference type="GO" id="GO:0003677">
    <property type="term" value="F:DNA binding"/>
    <property type="evidence" value="ECO:0007669"/>
    <property type="project" value="UniProtKB-KW"/>
</dbReference>
<dbReference type="PROSITE" id="PS50943">
    <property type="entry name" value="HTH_CROC1"/>
    <property type="match status" value="1"/>
</dbReference>
<dbReference type="AlphaFoldDB" id="A0A1E3A462"/>
<comment type="caution">
    <text evidence="3">The sequence shown here is derived from an EMBL/GenBank/DDBJ whole genome shotgun (WGS) entry which is preliminary data.</text>
</comment>
<evidence type="ECO:0000313" key="3">
    <source>
        <dbReference type="EMBL" id="ODM03171.1"/>
    </source>
</evidence>